<evidence type="ECO:0000313" key="1">
    <source>
        <dbReference type="EMBL" id="MPC93463.1"/>
    </source>
</evidence>
<proteinExistence type="predicted"/>
<sequence>MTLNLNRRSRKNVSCVSSVCKPRSRSKRFPAYTDKRVKLLLAGTREGFSFASPRTPATPSEAT</sequence>
<protein>
    <submittedName>
        <fullName evidence="1">Uncharacterized protein</fullName>
    </submittedName>
</protein>
<name>A0A5B7JGF5_PORTR</name>
<accession>A0A5B7JGF5</accession>
<comment type="caution">
    <text evidence="1">The sequence shown here is derived from an EMBL/GenBank/DDBJ whole genome shotgun (WGS) entry which is preliminary data.</text>
</comment>
<gene>
    <name evidence="1" type="ORF">E2C01_088591</name>
</gene>
<dbReference type="AlphaFoldDB" id="A0A5B7JGF5"/>
<evidence type="ECO:0000313" key="2">
    <source>
        <dbReference type="Proteomes" id="UP000324222"/>
    </source>
</evidence>
<organism evidence="1 2">
    <name type="scientific">Portunus trituberculatus</name>
    <name type="common">Swimming crab</name>
    <name type="synonym">Neptunus trituberculatus</name>
    <dbReference type="NCBI Taxonomy" id="210409"/>
    <lineage>
        <taxon>Eukaryota</taxon>
        <taxon>Metazoa</taxon>
        <taxon>Ecdysozoa</taxon>
        <taxon>Arthropoda</taxon>
        <taxon>Crustacea</taxon>
        <taxon>Multicrustacea</taxon>
        <taxon>Malacostraca</taxon>
        <taxon>Eumalacostraca</taxon>
        <taxon>Eucarida</taxon>
        <taxon>Decapoda</taxon>
        <taxon>Pleocyemata</taxon>
        <taxon>Brachyura</taxon>
        <taxon>Eubrachyura</taxon>
        <taxon>Portunoidea</taxon>
        <taxon>Portunidae</taxon>
        <taxon>Portuninae</taxon>
        <taxon>Portunus</taxon>
    </lineage>
</organism>
<reference evidence="1 2" key="1">
    <citation type="submission" date="2019-05" db="EMBL/GenBank/DDBJ databases">
        <title>Another draft genome of Portunus trituberculatus and its Hox gene families provides insights of decapod evolution.</title>
        <authorList>
            <person name="Jeong J.-H."/>
            <person name="Song I."/>
            <person name="Kim S."/>
            <person name="Choi T."/>
            <person name="Kim D."/>
            <person name="Ryu S."/>
            <person name="Kim W."/>
        </authorList>
    </citation>
    <scope>NUCLEOTIDE SEQUENCE [LARGE SCALE GENOMIC DNA]</scope>
    <source>
        <tissue evidence="1">Muscle</tissue>
    </source>
</reference>
<dbReference type="EMBL" id="VSRR010094923">
    <property type="protein sequence ID" value="MPC93463.1"/>
    <property type="molecule type" value="Genomic_DNA"/>
</dbReference>
<dbReference type="Proteomes" id="UP000324222">
    <property type="component" value="Unassembled WGS sequence"/>
</dbReference>
<keyword evidence="2" id="KW-1185">Reference proteome</keyword>